<dbReference type="GO" id="GO:0005634">
    <property type="term" value="C:nucleus"/>
    <property type="evidence" value="ECO:0007669"/>
    <property type="project" value="UniProtKB-SubCell"/>
</dbReference>
<evidence type="ECO:0000256" key="1">
    <source>
        <dbReference type="ARBA" id="ARBA00005290"/>
    </source>
</evidence>
<comment type="similarity">
    <text evidence="1 5">Belongs to the GPN-loop GTPase family.</text>
</comment>
<comment type="function">
    <text evidence="5">Small GTPase required for proper nuclear import of RNA polymerase II (RNAPII). May act at an RNAP assembly step prior to nuclear import.</text>
</comment>
<evidence type="ECO:0000313" key="7">
    <source>
        <dbReference type="Proteomes" id="UP000015102"/>
    </source>
</evidence>
<dbReference type="EC" id="3.6.5.-" evidence="5"/>
<dbReference type="HOGENOM" id="CLU_037460_3_2_1"/>
<proteinExistence type="inferred from homology"/>
<accession>T1GXE5</accession>
<dbReference type="EnsemblMetazoa" id="MESCA008493-RA">
    <property type="protein sequence ID" value="MESCA008493-PA"/>
    <property type="gene ID" value="MESCA008493"/>
</dbReference>
<dbReference type="CDD" id="cd17870">
    <property type="entry name" value="GPN1"/>
    <property type="match status" value="1"/>
</dbReference>
<keyword evidence="5" id="KW-0963">Cytoplasm</keyword>
<protein>
    <recommendedName>
        <fullName evidence="5">GPN-loop GTPase</fullName>
        <ecNumber evidence="5">3.6.5.-</ecNumber>
    </recommendedName>
</protein>
<dbReference type="InterPro" id="IPR027417">
    <property type="entry name" value="P-loop_NTPase"/>
</dbReference>
<evidence type="ECO:0000313" key="6">
    <source>
        <dbReference type="EnsemblMetazoa" id="MESCA008493-PA"/>
    </source>
</evidence>
<dbReference type="Gene3D" id="3.40.50.300">
    <property type="entry name" value="P-loop containing nucleotide triphosphate hydrolases"/>
    <property type="match status" value="1"/>
</dbReference>
<dbReference type="AlphaFoldDB" id="T1GXE5"/>
<evidence type="ECO:0000256" key="3">
    <source>
        <dbReference type="ARBA" id="ARBA00022801"/>
    </source>
</evidence>
<name>T1GXE5_MEGSC</name>
<dbReference type="PANTHER" id="PTHR21231:SF8">
    <property type="entry name" value="GPN-LOOP GTPASE 1"/>
    <property type="match status" value="1"/>
</dbReference>
<reference evidence="6" key="2">
    <citation type="submission" date="2015-06" db="UniProtKB">
        <authorList>
            <consortium name="EnsemblMetazoa"/>
        </authorList>
    </citation>
    <scope>IDENTIFICATION</scope>
</reference>
<dbReference type="Proteomes" id="UP000015102">
    <property type="component" value="Unassembled WGS sequence"/>
</dbReference>
<keyword evidence="3 5" id="KW-0378">Hydrolase</keyword>
<dbReference type="OMA" id="QCQNPQI"/>
<dbReference type="GO" id="GO:0005737">
    <property type="term" value="C:cytoplasm"/>
    <property type="evidence" value="ECO:0007669"/>
    <property type="project" value="UniProtKB-SubCell"/>
</dbReference>
<evidence type="ECO:0000256" key="2">
    <source>
        <dbReference type="ARBA" id="ARBA00022741"/>
    </source>
</evidence>
<evidence type="ECO:0000256" key="5">
    <source>
        <dbReference type="RuleBase" id="RU365059"/>
    </source>
</evidence>
<dbReference type="GO" id="GO:0003924">
    <property type="term" value="F:GTPase activity"/>
    <property type="evidence" value="ECO:0007669"/>
    <property type="project" value="InterPro"/>
</dbReference>
<dbReference type="InterPro" id="IPR004130">
    <property type="entry name" value="Gpn"/>
</dbReference>
<keyword evidence="2 5" id="KW-0547">Nucleotide-binding</keyword>
<dbReference type="InterPro" id="IPR030230">
    <property type="entry name" value="Gpn1/Npa3/XAB1"/>
</dbReference>
<dbReference type="GO" id="GO:0005525">
    <property type="term" value="F:GTP binding"/>
    <property type="evidence" value="ECO:0007669"/>
    <property type="project" value="UniProtKB-KW"/>
</dbReference>
<evidence type="ECO:0000256" key="4">
    <source>
        <dbReference type="ARBA" id="ARBA00023134"/>
    </source>
</evidence>
<dbReference type="SUPFAM" id="SSF52540">
    <property type="entry name" value="P-loop containing nucleoside triphosphate hydrolases"/>
    <property type="match status" value="1"/>
</dbReference>
<sequence>MAGSGKTTFVQKLTQLSFDKYKPYVINLDPACKETPYHANIDIRDTVNYKEVMKQYCLGPNGGIVTSLNLFSTKFDKVLNLIEKAGKQEHKYTIIDTPGQIEVFTWSASGTIITEALATMFPTVIIYVMDVVRSTSPTTFMSNMLYACSILYKAKLPFIIALNKV</sequence>
<organism evidence="6 7">
    <name type="scientific">Megaselia scalaris</name>
    <name type="common">Humpbacked fly</name>
    <name type="synonym">Phora scalaris</name>
    <dbReference type="NCBI Taxonomy" id="36166"/>
    <lineage>
        <taxon>Eukaryota</taxon>
        <taxon>Metazoa</taxon>
        <taxon>Ecdysozoa</taxon>
        <taxon>Arthropoda</taxon>
        <taxon>Hexapoda</taxon>
        <taxon>Insecta</taxon>
        <taxon>Pterygota</taxon>
        <taxon>Neoptera</taxon>
        <taxon>Endopterygota</taxon>
        <taxon>Diptera</taxon>
        <taxon>Brachycera</taxon>
        <taxon>Muscomorpha</taxon>
        <taxon>Platypezoidea</taxon>
        <taxon>Phoridae</taxon>
        <taxon>Megaseliini</taxon>
        <taxon>Megaselia</taxon>
    </lineage>
</organism>
<dbReference type="STRING" id="36166.T1GXE5"/>
<dbReference type="Pfam" id="PF03029">
    <property type="entry name" value="ATP_bind_1"/>
    <property type="match status" value="1"/>
</dbReference>
<comment type="subcellular location">
    <subcellularLocation>
        <location evidence="5">Cytoplasm</location>
    </subcellularLocation>
    <subcellularLocation>
        <location evidence="5">Nucleus</location>
    </subcellularLocation>
</comment>
<dbReference type="EMBL" id="CAQQ02376442">
    <property type="status" value="NOT_ANNOTATED_CDS"/>
    <property type="molecule type" value="Genomic_DNA"/>
</dbReference>
<keyword evidence="7" id="KW-1185">Reference proteome</keyword>
<keyword evidence="4 5" id="KW-0342">GTP-binding</keyword>
<comment type="subunit">
    <text evidence="5">Binds to RNA polymerase II.</text>
</comment>
<dbReference type="PANTHER" id="PTHR21231">
    <property type="entry name" value="XPA-BINDING PROTEIN 1-RELATED"/>
    <property type="match status" value="1"/>
</dbReference>
<reference evidence="7" key="1">
    <citation type="submission" date="2013-02" db="EMBL/GenBank/DDBJ databases">
        <authorList>
            <person name="Hughes D."/>
        </authorList>
    </citation>
    <scope>NUCLEOTIDE SEQUENCE</scope>
    <source>
        <strain>Durham</strain>
        <strain evidence="7">NC isolate 2 -- Noor lab</strain>
    </source>
</reference>